<evidence type="ECO:0000256" key="6">
    <source>
        <dbReference type="SAM" id="SignalP"/>
    </source>
</evidence>
<comment type="caution">
    <text evidence="7">The sequence shown here is derived from an EMBL/GenBank/DDBJ whole genome shotgun (WGS) entry which is preliminary data.</text>
</comment>
<dbReference type="EMBL" id="JAHUTJ010057421">
    <property type="protein sequence ID" value="MED6285989.1"/>
    <property type="molecule type" value="Genomic_DNA"/>
</dbReference>
<evidence type="ECO:0000256" key="2">
    <source>
        <dbReference type="ARBA" id="ARBA00006719"/>
    </source>
</evidence>
<evidence type="ECO:0000313" key="8">
    <source>
        <dbReference type="Proteomes" id="UP001352852"/>
    </source>
</evidence>
<dbReference type="Proteomes" id="UP001352852">
    <property type="component" value="Unassembled WGS sequence"/>
</dbReference>
<gene>
    <name evidence="7" type="ORF">CHARACLAT_001145</name>
</gene>
<feature type="signal peptide" evidence="6">
    <location>
        <begin position="1"/>
        <end position="21"/>
    </location>
</feature>
<organism evidence="7 8">
    <name type="scientific">Characodon lateralis</name>
    <dbReference type="NCBI Taxonomy" id="208331"/>
    <lineage>
        <taxon>Eukaryota</taxon>
        <taxon>Metazoa</taxon>
        <taxon>Chordata</taxon>
        <taxon>Craniata</taxon>
        <taxon>Vertebrata</taxon>
        <taxon>Euteleostomi</taxon>
        <taxon>Actinopterygii</taxon>
        <taxon>Neopterygii</taxon>
        <taxon>Teleostei</taxon>
        <taxon>Neoteleostei</taxon>
        <taxon>Acanthomorphata</taxon>
        <taxon>Ovalentaria</taxon>
        <taxon>Atherinomorphae</taxon>
        <taxon>Cyprinodontiformes</taxon>
        <taxon>Goodeidae</taxon>
        <taxon>Characodon</taxon>
    </lineage>
</organism>
<evidence type="ECO:0000256" key="3">
    <source>
        <dbReference type="ARBA" id="ARBA00022525"/>
    </source>
</evidence>
<evidence type="ECO:0000256" key="1">
    <source>
        <dbReference type="ARBA" id="ARBA00004613"/>
    </source>
</evidence>
<sequence length="136" mass="15231">MLSLALFHLLAVMCSATWTHALPLYPEPNVEPQADFIQKLVEEVEDGANAAVEEQGEVNNLYPLMMHQNGGRDSWNKGAKDLPPQGNFANMVEDLKKVVLQLAAADKLRSQGFIRSEQSLPKTNKRACFWKYCVTN</sequence>
<keyword evidence="5" id="KW-1015">Disulfide bond</keyword>
<keyword evidence="8" id="KW-1185">Reference proteome</keyword>
<comment type="subcellular location">
    <subcellularLocation>
        <location evidence="1">Secreted</location>
    </subcellularLocation>
</comment>
<keyword evidence="3" id="KW-0964">Secreted</keyword>
<keyword evidence="4" id="KW-0372">Hormone</keyword>
<accession>A0ABU7EH69</accession>
<dbReference type="InterPro" id="IPR001483">
    <property type="entry name" value="Urotensin_II"/>
</dbReference>
<protein>
    <recommendedName>
        <fullName evidence="9">Urotensin-related peptide 1</fullName>
    </recommendedName>
</protein>
<evidence type="ECO:0000256" key="4">
    <source>
        <dbReference type="ARBA" id="ARBA00022702"/>
    </source>
</evidence>
<proteinExistence type="inferred from homology"/>
<evidence type="ECO:0000313" key="7">
    <source>
        <dbReference type="EMBL" id="MED6285989.1"/>
    </source>
</evidence>
<name>A0ABU7EH69_9TELE</name>
<dbReference type="PROSITE" id="PS00984">
    <property type="entry name" value="UROTENSIN_II"/>
    <property type="match status" value="1"/>
</dbReference>
<feature type="chain" id="PRO_5045609015" description="Urotensin-related peptide 1" evidence="6">
    <location>
        <begin position="22"/>
        <end position="136"/>
    </location>
</feature>
<reference evidence="7 8" key="1">
    <citation type="submission" date="2021-06" db="EMBL/GenBank/DDBJ databases">
        <authorList>
            <person name="Palmer J.M."/>
        </authorList>
    </citation>
    <scope>NUCLEOTIDE SEQUENCE [LARGE SCALE GENOMIC DNA]</scope>
    <source>
        <strain evidence="7 8">CL_MEX2019</strain>
        <tissue evidence="7">Muscle</tissue>
    </source>
</reference>
<keyword evidence="6" id="KW-0732">Signal</keyword>
<comment type="similarity">
    <text evidence="2">Belongs to the urotensin-2 family.</text>
</comment>
<evidence type="ECO:0000256" key="5">
    <source>
        <dbReference type="ARBA" id="ARBA00023157"/>
    </source>
</evidence>
<evidence type="ECO:0008006" key="9">
    <source>
        <dbReference type="Google" id="ProtNLM"/>
    </source>
</evidence>